<dbReference type="EMBL" id="DSIN01000017">
    <property type="protein sequence ID" value="HEF25711.1"/>
    <property type="molecule type" value="Genomic_DNA"/>
</dbReference>
<organism evidence="1">
    <name type="scientific">Pseudomonas graminis</name>
    <dbReference type="NCBI Taxonomy" id="158627"/>
    <lineage>
        <taxon>Bacteria</taxon>
        <taxon>Pseudomonadati</taxon>
        <taxon>Pseudomonadota</taxon>
        <taxon>Gammaproteobacteria</taxon>
        <taxon>Pseudomonadales</taxon>
        <taxon>Pseudomonadaceae</taxon>
        <taxon>Pseudomonas</taxon>
    </lineage>
</organism>
<name>A0A7C2AI45_9PSED</name>
<protein>
    <submittedName>
        <fullName evidence="1">Uncharacterized protein</fullName>
    </submittedName>
</protein>
<dbReference type="AlphaFoldDB" id="A0A7C2AI45"/>
<evidence type="ECO:0000313" key="1">
    <source>
        <dbReference type="EMBL" id="HEF25711.1"/>
    </source>
</evidence>
<sequence length="187" mass="21648">MQYMFSEVLNDLIDYFLLGDLQLLRRFKQEHQLADDMAGEFVSGESGDKAVLDGVLIPLAGVENHPYTVVFTLAGVEPQMPRHEGRVQHRRGGYSLRVEHGRIHLFTWRILQAFTDANLDELLERYKQSNRPTVELENGWYEVEVLAGEILRDEYFEPAFEFVLTKTALPADASKVDINYRFEVELR</sequence>
<reference evidence="1" key="1">
    <citation type="journal article" date="2020" name="mSystems">
        <title>Genome- and Community-Level Interaction Insights into Carbon Utilization and Element Cycling Functions of Hydrothermarchaeota in Hydrothermal Sediment.</title>
        <authorList>
            <person name="Zhou Z."/>
            <person name="Liu Y."/>
            <person name="Xu W."/>
            <person name="Pan J."/>
            <person name="Luo Z.H."/>
            <person name="Li M."/>
        </authorList>
    </citation>
    <scope>NUCLEOTIDE SEQUENCE [LARGE SCALE GENOMIC DNA]</scope>
    <source>
        <strain evidence="1">SpSt-200</strain>
    </source>
</reference>
<accession>A0A7C2AI45</accession>
<comment type="caution">
    <text evidence="1">The sequence shown here is derived from an EMBL/GenBank/DDBJ whole genome shotgun (WGS) entry which is preliminary data.</text>
</comment>
<proteinExistence type="predicted"/>
<gene>
    <name evidence="1" type="ORF">ENP23_08040</name>
</gene>